<feature type="domain" description="Type II secretion system protein GspF" evidence="10">
    <location>
        <begin position="272"/>
        <end position="393"/>
    </location>
</feature>
<evidence type="ECO:0000256" key="2">
    <source>
        <dbReference type="ARBA" id="ARBA00005745"/>
    </source>
</evidence>
<dbReference type="RefSeq" id="WP_282585199.1">
    <property type="nucleotide sequence ID" value="NZ_JAMOIM010000007.1"/>
</dbReference>
<keyword evidence="5 9" id="KW-0812">Transmembrane</keyword>
<feature type="transmembrane region" description="Helical" evidence="9">
    <location>
        <begin position="221"/>
        <end position="240"/>
    </location>
</feature>
<evidence type="ECO:0000256" key="1">
    <source>
        <dbReference type="ARBA" id="ARBA00004429"/>
    </source>
</evidence>
<organism evidence="11 12">
    <name type="scientific">Lichenifustis flavocetrariae</name>
    <dbReference type="NCBI Taxonomy" id="2949735"/>
    <lineage>
        <taxon>Bacteria</taxon>
        <taxon>Pseudomonadati</taxon>
        <taxon>Pseudomonadota</taxon>
        <taxon>Alphaproteobacteria</taxon>
        <taxon>Hyphomicrobiales</taxon>
        <taxon>Lichenihabitantaceae</taxon>
        <taxon>Lichenifustis</taxon>
    </lineage>
</organism>
<feature type="domain" description="Type II secretion system protein GspF" evidence="10">
    <location>
        <begin position="73"/>
        <end position="192"/>
    </location>
</feature>
<dbReference type="GO" id="GO:0015628">
    <property type="term" value="P:protein secretion by the type II secretion system"/>
    <property type="evidence" value="ECO:0007669"/>
    <property type="project" value="TreeGrafter"/>
</dbReference>
<evidence type="ECO:0000313" key="12">
    <source>
        <dbReference type="Proteomes" id="UP001165667"/>
    </source>
</evidence>
<gene>
    <name evidence="11" type="ORF">M8523_12450</name>
</gene>
<keyword evidence="12" id="KW-1185">Reference proteome</keyword>
<dbReference type="Pfam" id="PF00482">
    <property type="entry name" value="T2SSF"/>
    <property type="match status" value="2"/>
</dbReference>
<evidence type="ECO:0000256" key="5">
    <source>
        <dbReference type="ARBA" id="ARBA00022692"/>
    </source>
</evidence>
<evidence type="ECO:0000256" key="9">
    <source>
        <dbReference type="SAM" id="Phobius"/>
    </source>
</evidence>
<proteinExistence type="inferred from homology"/>
<evidence type="ECO:0000256" key="4">
    <source>
        <dbReference type="ARBA" id="ARBA00022519"/>
    </source>
</evidence>
<dbReference type="Gene3D" id="1.20.81.30">
    <property type="entry name" value="Type II secretion system (T2SS), domain F"/>
    <property type="match status" value="2"/>
</dbReference>
<keyword evidence="6 9" id="KW-1133">Transmembrane helix</keyword>
<comment type="similarity">
    <text evidence="2">Belongs to the GSP F family.</text>
</comment>
<dbReference type="EMBL" id="JAMOIM010000007">
    <property type="protein sequence ID" value="MCW6508830.1"/>
    <property type="molecule type" value="Genomic_DNA"/>
</dbReference>
<evidence type="ECO:0000313" key="11">
    <source>
        <dbReference type="EMBL" id="MCW6508830.1"/>
    </source>
</evidence>
<evidence type="ECO:0000259" key="10">
    <source>
        <dbReference type="Pfam" id="PF00482"/>
    </source>
</evidence>
<reference evidence="11" key="1">
    <citation type="submission" date="2022-05" db="EMBL/GenBank/DDBJ databases">
        <authorList>
            <person name="Pankratov T."/>
        </authorList>
    </citation>
    <scope>NUCLEOTIDE SEQUENCE</scope>
    <source>
        <strain evidence="11">BP6-180914</strain>
    </source>
</reference>
<dbReference type="InterPro" id="IPR018076">
    <property type="entry name" value="T2SS_GspF_dom"/>
</dbReference>
<dbReference type="InterPro" id="IPR003004">
    <property type="entry name" value="GspF/PilC"/>
</dbReference>
<evidence type="ECO:0000256" key="3">
    <source>
        <dbReference type="ARBA" id="ARBA00022475"/>
    </source>
</evidence>
<dbReference type="PRINTS" id="PR00812">
    <property type="entry name" value="BCTERIALGSPF"/>
</dbReference>
<keyword evidence="4" id="KW-0997">Cell inner membrane</keyword>
<evidence type="ECO:0000256" key="7">
    <source>
        <dbReference type="ARBA" id="ARBA00023136"/>
    </source>
</evidence>
<evidence type="ECO:0000256" key="8">
    <source>
        <dbReference type="SAM" id="Coils"/>
    </source>
</evidence>
<comment type="caution">
    <text evidence="11">The sequence shown here is derived from an EMBL/GenBank/DDBJ whole genome shotgun (WGS) entry which is preliminary data.</text>
</comment>
<dbReference type="GO" id="GO:0005886">
    <property type="term" value="C:plasma membrane"/>
    <property type="evidence" value="ECO:0007669"/>
    <property type="project" value="UniProtKB-SubCell"/>
</dbReference>
<dbReference type="PANTHER" id="PTHR30012:SF7">
    <property type="entry name" value="PROTEIN TRANSPORT PROTEIN HOFC HOMOLOG"/>
    <property type="match status" value="1"/>
</dbReference>
<keyword evidence="8" id="KW-0175">Coiled coil</keyword>
<keyword evidence="7 9" id="KW-0472">Membrane</keyword>
<feature type="transmembrane region" description="Helical" evidence="9">
    <location>
        <begin position="165"/>
        <end position="191"/>
    </location>
</feature>
<keyword evidence="3" id="KW-1003">Cell membrane</keyword>
<sequence length="403" mass="44308">MPSFNYEALDGAGRRLTGTMDGDTHAAVLSELDRAGLLPIRAVEAKPRKTRTWRQILTPEPKAEDITAMTLDIVMLLKGGVTLSEALTLLTQMGGSRWRTHVLDDLRLALSVGKPFSRALAEHPRLFPPMYLKMVEVAEATGRLEDALTSLAEERQRVERLRKRLIGAISYPAFLIVSALSATVFIFLYIIPQFENALEGFRDKVDPTALMVFNASAFLRSHLHTIGMTLGAAVVGLFLVSKLAEGRCLWVGLAGRLPVVKTVLTHDTTLKFCRTLSVLLANDVDISSALRLLRTIIRVPAAARAIDGVIADVRKGRRLSEALESHPFLPKHVTQMLRVGEESGRLADSASRVSVFYEARLDTAYSRLIAVIGPATMMLVSMLIAWLIISVMTALMSVNDLLK</sequence>
<name>A0AA41Z1V1_9HYPH</name>
<comment type="subcellular location">
    <subcellularLocation>
        <location evidence="1">Cell inner membrane</location>
        <topology evidence="1">Multi-pass membrane protein</topology>
    </subcellularLocation>
</comment>
<dbReference type="InterPro" id="IPR042094">
    <property type="entry name" value="T2SS_GspF_sf"/>
</dbReference>
<accession>A0AA41Z1V1</accession>
<feature type="transmembrane region" description="Helical" evidence="9">
    <location>
        <begin position="368"/>
        <end position="396"/>
    </location>
</feature>
<evidence type="ECO:0000256" key="6">
    <source>
        <dbReference type="ARBA" id="ARBA00022989"/>
    </source>
</evidence>
<protein>
    <submittedName>
        <fullName evidence="11">Type II secretion system F family protein</fullName>
    </submittedName>
</protein>
<dbReference type="AlphaFoldDB" id="A0AA41Z1V1"/>
<dbReference type="Proteomes" id="UP001165667">
    <property type="component" value="Unassembled WGS sequence"/>
</dbReference>
<dbReference type="PANTHER" id="PTHR30012">
    <property type="entry name" value="GENERAL SECRETION PATHWAY PROTEIN"/>
    <property type="match status" value="1"/>
</dbReference>
<feature type="coiled-coil region" evidence="8">
    <location>
        <begin position="137"/>
        <end position="164"/>
    </location>
</feature>